<feature type="region of interest" description="Disordered" evidence="1">
    <location>
        <begin position="33"/>
        <end position="52"/>
    </location>
</feature>
<sequence>MMRALKWIAALVAVAVLAVALVFFGNFFSKNSSSVDNSGTTKTTRSSSSKKGVQVTGKADDSVYKTVIKDGKYLTSKTRGLTAQQNAGNTFNLVGFEDGLLDFSKDHFSTSKYVFQEGQYLSTNTAVDWLNRKSEENPTGLNPEDNGKTDDSRAPIYLQTIEEQDFMTQDGDNLKLAGIVIGMGMNTQDVYQKEKDGPSFTQDIDKADRIAHGKEMAAEVVKRYRAMKDIPADVPIYVAMYVQAKDDSLAGGSFYSWNVSKSGDELGSWTDLNNQTVVLPMQEGTASSKSVASSLNTSFTNFVDKVQGFFPNLASVTGQAAYRDGTLRGLNVTVSTQFYSATEIQSFANYIAQIAPSYLPNGVPVQIRIEASTGMQAYVTTDAKDNKYTVTILGSY</sequence>
<evidence type="ECO:0000256" key="1">
    <source>
        <dbReference type="SAM" id="MobiDB-lite"/>
    </source>
</evidence>
<dbReference type="InterPro" id="IPR011426">
    <property type="entry name" value="CamS"/>
</dbReference>
<dbReference type="CDD" id="cd13441">
    <property type="entry name" value="CamS_repeat_1"/>
    <property type="match status" value="1"/>
</dbReference>
<dbReference type="CDD" id="cd13440">
    <property type="entry name" value="CamS_repeat_2"/>
    <property type="match status" value="1"/>
</dbReference>
<accession>A0A4Z0RVC3</accession>
<reference evidence="2 3" key="1">
    <citation type="submission" date="2018-03" db="EMBL/GenBank/DDBJ databases">
        <title>Genome sequencing of Weissella confusa isolates.</title>
        <authorList>
            <person name="Kajala I."/>
            <person name="Baruah R."/>
            <person name="Bergsveinson J."/>
            <person name="Juvonen R."/>
            <person name="Ziola B."/>
        </authorList>
    </citation>
    <scope>NUCLEOTIDE SEQUENCE [LARGE SCALE GENOMIC DNA]</scope>
    <source>
        <strain evidence="2 3">VTT E-062653</strain>
    </source>
</reference>
<gene>
    <name evidence="2" type="ORF">C6P11_06100</name>
</gene>
<dbReference type="Gene3D" id="3.10.570.10">
    <property type="entry name" value="sex pheromone staph- cam373 precursor domain"/>
    <property type="match status" value="1"/>
</dbReference>
<evidence type="ECO:0000313" key="3">
    <source>
        <dbReference type="Proteomes" id="UP000297646"/>
    </source>
</evidence>
<feature type="compositionally biased region" description="Low complexity" evidence="1">
    <location>
        <begin position="33"/>
        <end position="51"/>
    </location>
</feature>
<dbReference type="AlphaFoldDB" id="A0A4Z0RVC3"/>
<evidence type="ECO:0000313" key="2">
    <source>
        <dbReference type="EMBL" id="TGE72464.1"/>
    </source>
</evidence>
<dbReference type="EMBL" id="PVSN01000039">
    <property type="protein sequence ID" value="TGE72464.1"/>
    <property type="molecule type" value="Genomic_DNA"/>
</dbReference>
<dbReference type="PIRSF" id="PIRSF012509">
    <property type="entry name" value="CamS"/>
    <property type="match status" value="1"/>
</dbReference>
<dbReference type="OrthoDB" id="9795361at2"/>
<name>A0A4Z0RVC3_WEICO</name>
<evidence type="ECO:0008006" key="4">
    <source>
        <dbReference type="Google" id="ProtNLM"/>
    </source>
</evidence>
<protein>
    <recommendedName>
        <fullName evidence="4">CamS family sex pheromone protein</fullName>
    </recommendedName>
</protein>
<dbReference type="Pfam" id="PF07537">
    <property type="entry name" value="CamS"/>
    <property type="match status" value="1"/>
</dbReference>
<proteinExistence type="predicted"/>
<organism evidence="2 3">
    <name type="scientific">Weissella confusa</name>
    <name type="common">Lactobacillus confusus</name>
    <dbReference type="NCBI Taxonomy" id="1583"/>
    <lineage>
        <taxon>Bacteria</taxon>
        <taxon>Bacillati</taxon>
        <taxon>Bacillota</taxon>
        <taxon>Bacilli</taxon>
        <taxon>Lactobacillales</taxon>
        <taxon>Lactobacillaceae</taxon>
        <taxon>Weissella</taxon>
    </lineage>
</organism>
<comment type="caution">
    <text evidence="2">The sequence shown here is derived from an EMBL/GenBank/DDBJ whole genome shotgun (WGS) entry which is preliminary data.</text>
</comment>
<dbReference type="Proteomes" id="UP000297646">
    <property type="component" value="Unassembled WGS sequence"/>
</dbReference>